<dbReference type="InterPro" id="IPR000259">
    <property type="entry name" value="Adhesion_dom_fimbrial"/>
</dbReference>
<feature type="chain" id="PRO_5047509183" evidence="1">
    <location>
        <begin position="21"/>
        <end position="169"/>
    </location>
</feature>
<gene>
    <name evidence="3" type="ORF">KFZ77_15365</name>
</gene>
<protein>
    <submittedName>
        <fullName evidence="3">Type 1 fimbrial protein</fullName>
    </submittedName>
</protein>
<evidence type="ECO:0000259" key="2">
    <source>
        <dbReference type="Pfam" id="PF00419"/>
    </source>
</evidence>
<evidence type="ECO:0000256" key="1">
    <source>
        <dbReference type="SAM" id="SignalP"/>
    </source>
</evidence>
<dbReference type="InterPro" id="IPR036937">
    <property type="entry name" value="Adhesion_dom_fimbrial_sf"/>
</dbReference>
<dbReference type="InterPro" id="IPR050263">
    <property type="entry name" value="Bact_Fimbrial_Adh_Pro"/>
</dbReference>
<dbReference type="InterPro" id="IPR008966">
    <property type="entry name" value="Adhesion_dom_sf"/>
</dbReference>
<dbReference type="Pfam" id="PF00419">
    <property type="entry name" value="Fimbrial"/>
    <property type="match status" value="1"/>
</dbReference>
<name>A0ABY6JBU0_9ENTR</name>
<dbReference type="SUPFAM" id="SSF49401">
    <property type="entry name" value="Bacterial adhesins"/>
    <property type="match status" value="1"/>
</dbReference>
<dbReference type="Proteomes" id="UP001156318">
    <property type="component" value="Chromosome"/>
</dbReference>
<feature type="signal peptide" evidence="1">
    <location>
        <begin position="1"/>
        <end position="20"/>
    </location>
</feature>
<evidence type="ECO:0000313" key="4">
    <source>
        <dbReference type="Proteomes" id="UP001156318"/>
    </source>
</evidence>
<evidence type="ECO:0000313" key="3">
    <source>
        <dbReference type="EMBL" id="UYU31204.1"/>
    </source>
</evidence>
<accession>A0ABY6JBU0</accession>
<organism evidence="3 4">
    <name type="scientific">Siccibacter colletis</name>
    <dbReference type="NCBI Taxonomy" id="1505757"/>
    <lineage>
        <taxon>Bacteria</taxon>
        <taxon>Pseudomonadati</taxon>
        <taxon>Pseudomonadota</taxon>
        <taxon>Gammaproteobacteria</taxon>
        <taxon>Enterobacterales</taxon>
        <taxon>Enterobacteriaceae</taxon>
        <taxon>Siccibacter</taxon>
    </lineage>
</organism>
<keyword evidence="4" id="KW-1185">Reference proteome</keyword>
<dbReference type="PANTHER" id="PTHR33420">
    <property type="entry name" value="FIMBRIAL SUBUNIT ELFA-RELATED"/>
    <property type="match status" value="1"/>
</dbReference>
<proteinExistence type="predicted"/>
<dbReference type="RefSeq" id="WP_264384684.1">
    <property type="nucleotide sequence ID" value="NZ_CP074352.1"/>
</dbReference>
<reference evidence="3 4" key="1">
    <citation type="submission" date="2021-05" db="EMBL/GenBank/DDBJ databases">
        <title>Isolation, identification, and the growth promoting effects of Pantoea dispersa strain YSD J2 from the aboveground leaves of Cyperus esculentus L.Var. Sativus.</title>
        <authorList>
            <person name="Wang S."/>
            <person name="Tang X.M."/>
            <person name="Huang Y.N."/>
        </authorList>
    </citation>
    <scope>NUCLEOTIDE SEQUENCE [LARGE SCALE GENOMIC DNA]</scope>
    <source>
        <strain evidence="4">YSD YN2</strain>
    </source>
</reference>
<keyword evidence="1" id="KW-0732">Signal</keyword>
<dbReference type="EMBL" id="CP074352">
    <property type="protein sequence ID" value="UYU31204.1"/>
    <property type="molecule type" value="Genomic_DNA"/>
</dbReference>
<dbReference type="Gene3D" id="2.60.40.1090">
    <property type="entry name" value="Fimbrial-type adhesion domain"/>
    <property type="match status" value="1"/>
</dbReference>
<sequence length="169" mass="17489">MKKKLCACIYLLAPVLNCWAADAVTVNVTGNILAAPCELNGGQDSLSVNLGDISASKLQEPASFSDWVSFSITLDKCPAGTTKATINFSGTADSAHPDDMYINTGTATSVAIQLQGAGGEGFGNGQSYTYTVHEGTNPSYALRTRVYSDKGGATSGTVIAAVTATMTYQ</sequence>
<dbReference type="PANTHER" id="PTHR33420:SF27">
    <property type="entry name" value="PROTEIN FIMG"/>
    <property type="match status" value="1"/>
</dbReference>
<feature type="domain" description="Fimbrial-type adhesion" evidence="2">
    <location>
        <begin position="27"/>
        <end position="169"/>
    </location>
</feature>